<gene>
    <name evidence="1" type="ORF">BT96DRAFT_816613</name>
</gene>
<dbReference type="Proteomes" id="UP000799118">
    <property type="component" value="Unassembled WGS sequence"/>
</dbReference>
<accession>A0A6A4I0D1</accession>
<dbReference type="EMBL" id="ML769435">
    <property type="protein sequence ID" value="KAE9402404.1"/>
    <property type="molecule type" value="Genomic_DNA"/>
</dbReference>
<proteinExistence type="predicted"/>
<organism evidence="1 2">
    <name type="scientific">Gymnopus androsaceus JB14</name>
    <dbReference type="NCBI Taxonomy" id="1447944"/>
    <lineage>
        <taxon>Eukaryota</taxon>
        <taxon>Fungi</taxon>
        <taxon>Dikarya</taxon>
        <taxon>Basidiomycota</taxon>
        <taxon>Agaricomycotina</taxon>
        <taxon>Agaricomycetes</taxon>
        <taxon>Agaricomycetidae</taxon>
        <taxon>Agaricales</taxon>
        <taxon>Marasmiineae</taxon>
        <taxon>Omphalotaceae</taxon>
        <taxon>Gymnopus</taxon>
    </lineage>
</organism>
<name>A0A6A4I0D1_9AGAR</name>
<dbReference type="AlphaFoldDB" id="A0A6A4I0D1"/>
<reference evidence="1" key="1">
    <citation type="journal article" date="2019" name="Environ. Microbiol.">
        <title>Fungal ecological strategies reflected in gene transcription - a case study of two litter decomposers.</title>
        <authorList>
            <person name="Barbi F."/>
            <person name="Kohler A."/>
            <person name="Barry K."/>
            <person name="Baskaran P."/>
            <person name="Daum C."/>
            <person name="Fauchery L."/>
            <person name="Ihrmark K."/>
            <person name="Kuo A."/>
            <person name="LaButti K."/>
            <person name="Lipzen A."/>
            <person name="Morin E."/>
            <person name="Grigoriev I.V."/>
            <person name="Henrissat B."/>
            <person name="Lindahl B."/>
            <person name="Martin F."/>
        </authorList>
    </citation>
    <scope>NUCLEOTIDE SEQUENCE</scope>
    <source>
        <strain evidence="1">JB14</strain>
    </source>
</reference>
<keyword evidence="2" id="KW-1185">Reference proteome</keyword>
<evidence type="ECO:0000313" key="2">
    <source>
        <dbReference type="Proteomes" id="UP000799118"/>
    </source>
</evidence>
<feature type="non-terminal residue" evidence="1">
    <location>
        <position position="1"/>
    </location>
</feature>
<sequence length="207" mass="23775">RFCKIPAFGFDTIRLFTNNASEMKKLAARDFEDLLQCCIPVFKGLLPEPHNKRLMTLLYQTAEWHALAKLRLHTDSTLDYLEDTTHEFGKLIHQFCDLSNTVFTTYETDQELAAQNRRNAEKAAQTMGTATSAPAQQGQHRKFLNLITYKFHAMGDYVRTTRLFGPTDSYSTQLVSVNIQISLWYLLVAYSGRACSLSCQEALWFRE</sequence>
<protein>
    <submittedName>
        <fullName evidence="1">Uncharacterized protein</fullName>
    </submittedName>
</protein>
<dbReference type="OrthoDB" id="3269417at2759"/>
<evidence type="ECO:0000313" key="1">
    <source>
        <dbReference type="EMBL" id="KAE9402404.1"/>
    </source>
</evidence>